<keyword evidence="7" id="KW-1185">Reference proteome</keyword>
<dbReference type="PANTHER" id="PTHR35005:SF1">
    <property type="entry name" value="2-AMINO-5-FORMYLAMINO-6-RIBOSYLAMINOPYRIMIDIN-4(3H)-ONE 5'-MONOPHOSPHATE DEFORMYLASE"/>
    <property type="match status" value="1"/>
</dbReference>
<dbReference type="Gene3D" id="3.40.50.10310">
    <property type="entry name" value="Creatininase"/>
    <property type="match status" value="1"/>
</dbReference>
<gene>
    <name evidence="6" type="ORF">E4O86_18180</name>
</gene>
<dbReference type="Pfam" id="PF02633">
    <property type="entry name" value="Creatininase"/>
    <property type="match status" value="1"/>
</dbReference>
<evidence type="ECO:0000256" key="2">
    <source>
        <dbReference type="ARBA" id="ARBA00022723"/>
    </source>
</evidence>
<evidence type="ECO:0000313" key="6">
    <source>
        <dbReference type="EMBL" id="MYZ49636.1"/>
    </source>
</evidence>
<sequence>MPAIAWRKRVAMLPSRYFADLTQPEIARQFQTSPLVIYPAGSVEQHGPHLPAGTDTIAANVISHAVAERLDGLVLPSVPLGVTPMHMPFEATITLTPDTYMRVAIETCASTAKHGAKTLLIMNWHEGNIPSLAIAAEALHREHGMTVVTVQACYVAAELFGHECNGLTHGGEIEALAVMATRPDLVHLDRIDYSSDHSQGSKMDKLRRTSRYQPVLTDIRSIAPTGWYGSPQHATAEKAERVLNTITETIATEVSAILEQLHAVQGGTAEVTRLRQVV</sequence>
<accession>A0A964T6V5</accession>
<evidence type="ECO:0000256" key="5">
    <source>
        <dbReference type="ARBA" id="ARBA00024029"/>
    </source>
</evidence>
<evidence type="ECO:0000256" key="3">
    <source>
        <dbReference type="ARBA" id="ARBA00022801"/>
    </source>
</evidence>
<comment type="cofactor">
    <cofactor evidence="1">
        <name>Zn(2+)</name>
        <dbReference type="ChEBI" id="CHEBI:29105"/>
    </cofactor>
</comment>
<dbReference type="GO" id="GO:0016811">
    <property type="term" value="F:hydrolase activity, acting on carbon-nitrogen (but not peptide) bonds, in linear amides"/>
    <property type="evidence" value="ECO:0007669"/>
    <property type="project" value="TreeGrafter"/>
</dbReference>
<organism evidence="6 7">
    <name type="scientific">Propylenella binzhouense</name>
    <dbReference type="NCBI Taxonomy" id="2555902"/>
    <lineage>
        <taxon>Bacteria</taxon>
        <taxon>Pseudomonadati</taxon>
        <taxon>Pseudomonadota</taxon>
        <taxon>Alphaproteobacteria</taxon>
        <taxon>Hyphomicrobiales</taxon>
        <taxon>Propylenellaceae</taxon>
        <taxon>Propylenella</taxon>
    </lineage>
</organism>
<dbReference type="Proteomes" id="UP000773614">
    <property type="component" value="Unassembled WGS sequence"/>
</dbReference>
<name>A0A964T6V5_9HYPH</name>
<dbReference type="EMBL" id="SPKJ01000086">
    <property type="protein sequence ID" value="MYZ49636.1"/>
    <property type="molecule type" value="Genomic_DNA"/>
</dbReference>
<dbReference type="InterPro" id="IPR003785">
    <property type="entry name" value="Creatininase/forma_Hydrolase"/>
</dbReference>
<protein>
    <submittedName>
        <fullName evidence="6">Creatininase family protein</fullName>
    </submittedName>
</protein>
<dbReference type="GO" id="GO:0046872">
    <property type="term" value="F:metal ion binding"/>
    <property type="evidence" value="ECO:0007669"/>
    <property type="project" value="UniProtKB-KW"/>
</dbReference>
<comment type="similarity">
    <text evidence="5">Belongs to the creatininase superfamily.</text>
</comment>
<dbReference type="SUPFAM" id="SSF102215">
    <property type="entry name" value="Creatininase"/>
    <property type="match status" value="1"/>
</dbReference>
<evidence type="ECO:0000313" key="7">
    <source>
        <dbReference type="Proteomes" id="UP000773614"/>
    </source>
</evidence>
<evidence type="ECO:0000256" key="1">
    <source>
        <dbReference type="ARBA" id="ARBA00001947"/>
    </source>
</evidence>
<keyword evidence="3" id="KW-0378">Hydrolase</keyword>
<dbReference type="AlphaFoldDB" id="A0A964T6V5"/>
<proteinExistence type="inferred from homology"/>
<evidence type="ECO:0000256" key="4">
    <source>
        <dbReference type="ARBA" id="ARBA00022833"/>
    </source>
</evidence>
<dbReference type="GO" id="GO:0009231">
    <property type="term" value="P:riboflavin biosynthetic process"/>
    <property type="evidence" value="ECO:0007669"/>
    <property type="project" value="TreeGrafter"/>
</dbReference>
<comment type="caution">
    <text evidence="6">The sequence shown here is derived from an EMBL/GenBank/DDBJ whole genome shotgun (WGS) entry which is preliminary data.</text>
</comment>
<keyword evidence="4" id="KW-0862">Zinc</keyword>
<keyword evidence="2" id="KW-0479">Metal-binding</keyword>
<dbReference type="InterPro" id="IPR024087">
    <property type="entry name" value="Creatininase-like_sf"/>
</dbReference>
<reference evidence="6" key="1">
    <citation type="submission" date="2019-03" db="EMBL/GenBank/DDBJ databases">
        <title>Afifella sp. nov., isolated from activated sludge.</title>
        <authorList>
            <person name="Li Q."/>
            <person name="Liu Y."/>
        </authorList>
    </citation>
    <scope>NUCLEOTIDE SEQUENCE</scope>
    <source>
        <strain evidence="6">L72</strain>
    </source>
</reference>
<dbReference type="PANTHER" id="PTHR35005">
    <property type="entry name" value="3-DEHYDRO-SCYLLO-INOSOSE HYDROLASE"/>
    <property type="match status" value="1"/>
</dbReference>